<evidence type="ECO:0000313" key="1">
    <source>
        <dbReference type="EMBL" id="SUU97755.1"/>
    </source>
</evidence>
<proteinExistence type="predicted"/>
<dbReference type="EMBL" id="UFSW01000001">
    <property type="protein sequence ID" value="SUU97755.1"/>
    <property type="molecule type" value="Genomic_DNA"/>
</dbReference>
<evidence type="ECO:0000313" key="2">
    <source>
        <dbReference type="EMBL" id="SUU98634.1"/>
    </source>
</evidence>
<dbReference type="EMBL" id="UFSW01000001">
    <property type="protein sequence ID" value="SUU98634.1"/>
    <property type="molecule type" value="Genomic_DNA"/>
</dbReference>
<protein>
    <submittedName>
        <fullName evidence="1">Uncharacterized protein</fullName>
    </submittedName>
</protein>
<sequence>MSMFDDPRRDYRLYYPEFLSRSEKEQIKSAMLESLRKSSNVHADLFHYLEAVKVLNEYPEPPENN</sequence>
<dbReference type="RefSeq" id="WP_130232051.1">
    <property type="nucleotide sequence ID" value="NZ_LAEN01000131.1"/>
</dbReference>
<accession>A0A380X3C4</accession>
<name>A0A380X3C4_AVIPA</name>
<dbReference type="Proteomes" id="UP000254620">
    <property type="component" value="Unassembled WGS sequence"/>
</dbReference>
<evidence type="ECO:0000313" key="3">
    <source>
        <dbReference type="Proteomes" id="UP000254620"/>
    </source>
</evidence>
<gene>
    <name evidence="1" type="ORF">NCTC10926_01153</name>
    <name evidence="2" type="ORF">NCTC10926_02071</name>
</gene>
<organism evidence="1 3">
    <name type="scientific">Avibacterium paragallinarum</name>
    <name type="common">Haemophilus gallinarum</name>
    <dbReference type="NCBI Taxonomy" id="728"/>
    <lineage>
        <taxon>Bacteria</taxon>
        <taxon>Pseudomonadati</taxon>
        <taxon>Pseudomonadota</taxon>
        <taxon>Gammaproteobacteria</taxon>
        <taxon>Pasteurellales</taxon>
        <taxon>Pasteurellaceae</taxon>
        <taxon>Avibacterium</taxon>
    </lineage>
</organism>
<reference evidence="1 3" key="1">
    <citation type="submission" date="2018-06" db="EMBL/GenBank/DDBJ databases">
        <authorList>
            <consortium name="Pathogen Informatics"/>
            <person name="Doyle S."/>
        </authorList>
    </citation>
    <scope>NUCLEOTIDE SEQUENCE [LARGE SCALE GENOMIC DNA]</scope>
    <source>
        <strain evidence="1 3">NCTC10926</strain>
    </source>
</reference>
<dbReference type="AlphaFoldDB" id="A0A380X3C4"/>